<dbReference type="Proteomes" id="UP000272015">
    <property type="component" value="Unassembled WGS sequence"/>
</dbReference>
<dbReference type="PROSITE" id="PS00080">
    <property type="entry name" value="MULTICOPPER_OXIDASE2"/>
    <property type="match status" value="1"/>
</dbReference>
<dbReference type="OrthoDB" id="345021at2"/>
<dbReference type="AlphaFoldDB" id="A0A3A5MJ81"/>
<keyword evidence="2" id="KW-0560">Oxidoreductase</keyword>
<dbReference type="InterPro" id="IPR045087">
    <property type="entry name" value="Cu-oxidase_fam"/>
</dbReference>
<keyword evidence="3" id="KW-0472">Membrane</keyword>
<dbReference type="CDD" id="cd04202">
    <property type="entry name" value="CuRO_D2_2dMcoN_like"/>
    <property type="match status" value="1"/>
</dbReference>
<feature type="domain" description="Plastocyanin-like" evidence="5">
    <location>
        <begin position="261"/>
        <end position="369"/>
    </location>
</feature>
<dbReference type="GO" id="GO:0016491">
    <property type="term" value="F:oxidoreductase activity"/>
    <property type="evidence" value="ECO:0007669"/>
    <property type="project" value="UniProtKB-KW"/>
</dbReference>
<evidence type="ECO:0000313" key="7">
    <source>
        <dbReference type="Proteomes" id="UP000272015"/>
    </source>
</evidence>
<keyword evidence="7" id="KW-1185">Reference proteome</keyword>
<name>A0A3A5MJ81_9MICO</name>
<comment type="caution">
    <text evidence="6">The sequence shown here is derived from an EMBL/GenBank/DDBJ whole genome shotgun (WGS) entry which is preliminary data.</text>
</comment>
<keyword evidence="3" id="KW-1133">Transmembrane helix</keyword>
<dbReference type="InterPro" id="IPR011706">
    <property type="entry name" value="Cu-oxidase_C"/>
</dbReference>
<keyword evidence="1" id="KW-0479">Metal-binding</keyword>
<dbReference type="InterPro" id="IPR011707">
    <property type="entry name" value="Cu-oxidase-like_N"/>
</dbReference>
<evidence type="ECO:0000259" key="4">
    <source>
        <dbReference type="Pfam" id="PF07731"/>
    </source>
</evidence>
<accession>A0A3A5MJ81</accession>
<dbReference type="InterPro" id="IPR002355">
    <property type="entry name" value="Cu_oxidase_Cu_BS"/>
</dbReference>
<keyword evidence="3" id="KW-0812">Transmembrane</keyword>
<dbReference type="GO" id="GO:0005507">
    <property type="term" value="F:copper ion binding"/>
    <property type="evidence" value="ECO:0007669"/>
    <property type="project" value="InterPro"/>
</dbReference>
<dbReference type="Pfam" id="PF07732">
    <property type="entry name" value="Cu-oxidase_3"/>
    <property type="match status" value="1"/>
</dbReference>
<proteinExistence type="predicted"/>
<protein>
    <submittedName>
        <fullName evidence="6">Multicopper oxidase family protein</fullName>
    </submittedName>
</protein>
<reference evidence="6 7" key="1">
    <citation type="submission" date="2018-09" db="EMBL/GenBank/DDBJ databases">
        <title>Novel species of Cryobacterium.</title>
        <authorList>
            <person name="Liu Q."/>
            <person name="Xin Y.-H."/>
        </authorList>
    </citation>
    <scope>NUCLEOTIDE SEQUENCE [LARGE SCALE GENOMIC DNA]</scope>
    <source>
        <strain evidence="6 7">Hh39</strain>
    </source>
</reference>
<dbReference type="EMBL" id="QZVS01000077">
    <property type="protein sequence ID" value="RJT89095.1"/>
    <property type="molecule type" value="Genomic_DNA"/>
</dbReference>
<feature type="transmembrane region" description="Helical" evidence="3">
    <location>
        <begin position="121"/>
        <end position="141"/>
    </location>
</feature>
<dbReference type="SUPFAM" id="SSF49503">
    <property type="entry name" value="Cupredoxins"/>
    <property type="match status" value="3"/>
</dbReference>
<feature type="transmembrane region" description="Helical" evidence="3">
    <location>
        <begin position="147"/>
        <end position="172"/>
    </location>
</feature>
<evidence type="ECO:0000313" key="6">
    <source>
        <dbReference type="EMBL" id="RJT89095.1"/>
    </source>
</evidence>
<feature type="transmembrane region" description="Helical" evidence="3">
    <location>
        <begin position="6"/>
        <end position="32"/>
    </location>
</feature>
<organism evidence="6 7">
    <name type="scientific">Cryobacterium melibiosiphilum</name>
    <dbReference type="NCBI Taxonomy" id="995039"/>
    <lineage>
        <taxon>Bacteria</taxon>
        <taxon>Bacillati</taxon>
        <taxon>Actinomycetota</taxon>
        <taxon>Actinomycetes</taxon>
        <taxon>Micrococcales</taxon>
        <taxon>Microbacteriaceae</taxon>
        <taxon>Cryobacterium</taxon>
    </lineage>
</organism>
<feature type="transmembrane region" description="Helical" evidence="3">
    <location>
        <begin position="53"/>
        <end position="74"/>
    </location>
</feature>
<evidence type="ECO:0000256" key="2">
    <source>
        <dbReference type="ARBA" id="ARBA00023002"/>
    </source>
</evidence>
<sequence length="664" mass="68625">MTTTQLIALDLVTATATVACWLAAGVLAAGTLASGAPTDAAADAARRRRARHALALIASGILALLAQAAVVVLLSTRGWWFVQEKVVFALPVTLVATVAAALLAGPALVRIARGRSASGSRASVTTAVVSACAASVAGLAARQLVGYPLTLGAAATLLLLTTLATWLSYVILAGLGRRLLVGVAGLTALVVGASVGSAWLGDVAAPGSLAAAHAAHAGEAAAATTPAGSVVSVADLRTPAEASPTGDVKRFALTAQQQVVTLEGVGTVNAWSYGSVPGPEVRVTEGDLVEVTLANRDIGAGVTIHWHGYDVPNGEDGVAGVTQNAVLPGESFTYRFTADDPGTYWYHTHQASAEGVQRGLYGTLVVLPRGGIAEAVDLALPVHALGGALLMGDATTEQRRAVAAGARVRIRLINTDQVPRRFRVTGTAFEVAAVDGRDLNRPTAIEDRALRLPAGGRLDVTLSMPNSPVRVTTDASPRAGLTLSPGAAARSDTAIEPHDGPDLDLLGYGTPEAAAMPEGSGTVLASMVLDRLPRFRHGLPSVAYTVDGAVFPHIDSIEVTEGDVVRLTVANRGWETHPMHVHGHHVLVLSRNGVPASGSPLWLDTFDVQPGEVWEVAFLADNPGIWMDHCHNLDHAAEGMMMALRYRGVTTSFEQGGAHSNRSE</sequence>
<dbReference type="Pfam" id="PF07731">
    <property type="entry name" value="Cu-oxidase_2"/>
    <property type="match status" value="1"/>
</dbReference>
<dbReference type="InterPro" id="IPR008972">
    <property type="entry name" value="Cupredoxin"/>
</dbReference>
<feature type="domain" description="Plastocyanin-like" evidence="4">
    <location>
        <begin position="548"/>
        <end position="645"/>
    </location>
</feature>
<feature type="transmembrane region" description="Helical" evidence="3">
    <location>
        <begin position="179"/>
        <end position="200"/>
    </location>
</feature>
<dbReference type="RefSeq" id="WP_119974086.1">
    <property type="nucleotide sequence ID" value="NZ_JBHSQA010000017.1"/>
</dbReference>
<feature type="transmembrane region" description="Helical" evidence="3">
    <location>
        <begin position="86"/>
        <end position="109"/>
    </location>
</feature>
<dbReference type="Gene3D" id="2.60.40.420">
    <property type="entry name" value="Cupredoxins - blue copper proteins"/>
    <property type="match status" value="3"/>
</dbReference>
<evidence type="ECO:0000259" key="5">
    <source>
        <dbReference type="Pfam" id="PF07732"/>
    </source>
</evidence>
<dbReference type="PANTHER" id="PTHR11709">
    <property type="entry name" value="MULTI-COPPER OXIDASE"/>
    <property type="match status" value="1"/>
</dbReference>
<evidence type="ECO:0000256" key="1">
    <source>
        <dbReference type="ARBA" id="ARBA00022723"/>
    </source>
</evidence>
<evidence type="ECO:0000256" key="3">
    <source>
        <dbReference type="SAM" id="Phobius"/>
    </source>
</evidence>
<gene>
    <name evidence="6" type="ORF">D6T64_08290</name>
</gene>